<evidence type="ECO:0000313" key="20">
    <source>
        <dbReference type="Proteomes" id="UP000248731"/>
    </source>
</evidence>
<dbReference type="GO" id="GO:0005524">
    <property type="term" value="F:ATP binding"/>
    <property type="evidence" value="ECO:0007669"/>
    <property type="project" value="UniProtKB-KW"/>
</dbReference>
<evidence type="ECO:0000256" key="5">
    <source>
        <dbReference type="ARBA" id="ARBA00012454"/>
    </source>
</evidence>
<keyword evidence="7" id="KW-0169">Cobalamin biosynthesis</keyword>
<evidence type="ECO:0000256" key="8">
    <source>
        <dbReference type="ARBA" id="ARBA00022679"/>
    </source>
</evidence>
<dbReference type="Gene3D" id="3.40.50.300">
    <property type="entry name" value="P-loop containing nucleotide triphosphate hydrolases"/>
    <property type="match status" value="1"/>
</dbReference>
<evidence type="ECO:0000256" key="14">
    <source>
        <dbReference type="ARBA" id="ARBA00033334"/>
    </source>
</evidence>
<dbReference type="InterPro" id="IPR003724">
    <property type="entry name" value="CblAdoTrfase_CobA"/>
</dbReference>
<dbReference type="PANTHER" id="PTHR46638">
    <property type="entry name" value="CORRINOID ADENOSYLTRANSFERASE"/>
    <property type="match status" value="1"/>
</dbReference>
<evidence type="ECO:0000256" key="6">
    <source>
        <dbReference type="ARBA" id="ARBA00022490"/>
    </source>
</evidence>
<dbReference type="EMBL" id="LS483466">
    <property type="protein sequence ID" value="SQI24584.1"/>
    <property type="molecule type" value="Genomic_DNA"/>
</dbReference>
<dbReference type="Pfam" id="PF00106">
    <property type="entry name" value="adh_short"/>
    <property type="match status" value="1"/>
</dbReference>
<keyword evidence="10" id="KW-0067">ATP-binding</keyword>
<organism evidence="19 20">
    <name type="scientific">Salmonella enterica subsp. arizonae</name>
    <dbReference type="NCBI Taxonomy" id="59203"/>
    <lineage>
        <taxon>Bacteria</taxon>
        <taxon>Pseudomonadati</taxon>
        <taxon>Pseudomonadota</taxon>
        <taxon>Gammaproteobacteria</taxon>
        <taxon>Enterobacterales</taxon>
        <taxon>Enterobacteriaceae</taxon>
        <taxon>Salmonella</taxon>
    </lineage>
</organism>
<keyword evidence="19" id="KW-0560">Oxidoreductase</keyword>
<dbReference type="Pfam" id="PF02572">
    <property type="entry name" value="CobA_CobO_BtuR"/>
    <property type="match status" value="1"/>
</dbReference>
<evidence type="ECO:0000256" key="16">
    <source>
        <dbReference type="ARBA" id="ARBA00048555"/>
    </source>
</evidence>
<keyword evidence="8" id="KW-0808">Transferase</keyword>
<dbReference type="GO" id="GO:0008817">
    <property type="term" value="F:corrinoid adenosyltransferase activity"/>
    <property type="evidence" value="ECO:0007669"/>
    <property type="project" value="UniProtKB-EC"/>
</dbReference>
<dbReference type="Gene3D" id="3.40.50.720">
    <property type="entry name" value="NAD(P)-binding Rossmann-like Domain"/>
    <property type="match status" value="1"/>
</dbReference>
<dbReference type="GO" id="GO:0006779">
    <property type="term" value="P:porphyrin-containing compound biosynthetic process"/>
    <property type="evidence" value="ECO:0007669"/>
    <property type="project" value="UniProtKB-KW"/>
</dbReference>
<dbReference type="FunFam" id="3.40.50.720:FF:000250">
    <property type="entry name" value="YciK family oxidoreductase"/>
    <property type="match status" value="1"/>
</dbReference>
<evidence type="ECO:0000256" key="10">
    <source>
        <dbReference type="ARBA" id="ARBA00022840"/>
    </source>
</evidence>
<evidence type="ECO:0000256" key="11">
    <source>
        <dbReference type="ARBA" id="ARBA00023244"/>
    </source>
</evidence>
<comment type="subcellular location">
    <subcellularLocation>
        <location evidence="1">Cytoplasm</location>
    </subcellularLocation>
</comment>
<dbReference type="AlphaFoldDB" id="A0A2X4WL35"/>
<comment type="catalytic activity">
    <reaction evidence="17">
        <text>2 cob(II)alamin + reduced [electron-transfer flavoprotein] + 2 ATP = 2 adenosylcob(III)alamin + 2 triphosphate + oxidized [electron-transfer flavoprotein] + 3 H(+)</text>
        <dbReference type="Rhea" id="RHEA:28671"/>
        <dbReference type="Rhea" id="RHEA-COMP:10685"/>
        <dbReference type="Rhea" id="RHEA-COMP:10686"/>
        <dbReference type="ChEBI" id="CHEBI:15378"/>
        <dbReference type="ChEBI" id="CHEBI:16304"/>
        <dbReference type="ChEBI" id="CHEBI:18036"/>
        <dbReference type="ChEBI" id="CHEBI:18408"/>
        <dbReference type="ChEBI" id="CHEBI:30616"/>
        <dbReference type="ChEBI" id="CHEBI:57692"/>
        <dbReference type="ChEBI" id="CHEBI:58307"/>
        <dbReference type="EC" id="2.5.1.17"/>
    </reaction>
</comment>
<comment type="pathway">
    <text evidence="2">Cofactor biosynthesis; adenosylcobalamin biosynthesis; adenosylcobalamin from cob(II)yrinate a,c-diamide: step 2/7.</text>
</comment>
<dbReference type="Pfam" id="PF12557">
    <property type="entry name" value="Co_AT_N"/>
    <property type="match status" value="1"/>
</dbReference>
<dbReference type="InterPro" id="IPR002347">
    <property type="entry name" value="SDR_fam"/>
</dbReference>
<dbReference type="InterPro" id="IPR057326">
    <property type="entry name" value="KR_dom"/>
</dbReference>
<evidence type="ECO:0000256" key="17">
    <source>
        <dbReference type="ARBA" id="ARBA00048692"/>
    </source>
</evidence>
<keyword evidence="9" id="KW-0547">Nucleotide-binding</keyword>
<keyword evidence="6" id="KW-0963">Cytoplasm</keyword>
<evidence type="ECO:0000256" key="13">
    <source>
        <dbReference type="ARBA" id="ARBA00031529"/>
    </source>
</evidence>
<evidence type="ECO:0000259" key="18">
    <source>
        <dbReference type="SMART" id="SM00822"/>
    </source>
</evidence>
<sequence>MHYQPKQDLLQNRIILVTGASDGIGREAAITYARYGATVILLGRNDEKLRRVAQHIADEQHVQPQWLTLDLLTCTAEECRQVADRIAVHFPRLDGVLHNAGLLGEICPMSAQDPQIWQDVMQVNVNATFMLTQALLPLLLKSDAGSLVFTSSSVGRQGRANWGAYAVSKFATEGMMQVLADEYQNRSLRVNCINPGGTRTSMRASAFPTEDPQKLKTPADIMPLYLWLMGDDSRRKTGMTFDAQPGRKPGIAPMSDERYQQRQQKVKDRVDARVAQAQEERGIIIVFTGNGKGKTTAAFGTAARAVGHGKNVGVVQFIKGTWPNGERNLLEPHGVEFQVMATGFTWETQNREADTAACMAVWQHGKRMLADPQLDMVVLDELTYMVAYDYLPLEKVINALNGRPSHQTVIITGRGCHRDILDLADTVSELRPVKHAFDAA</sequence>
<dbReference type="NCBIfam" id="TIGR00708">
    <property type="entry name" value="cobA"/>
    <property type="match status" value="1"/>
</dbReference>
<comment type="similarity">
    <text evidence="4">Belongs to the Cob(I)alamin adenosyltransferase family.</text>
</comment>
<dbReference type="CDD" id="cd05340">
    <property type="entry name" value="Ycik_SDR_c"/>
    <property type="match status" value="1"/>
</dbReference>
<dbReference type="FunFam" id="3.40.50.300:FF:000937">
    <property type="entry name" value="Corrinoid adenosyltransferase"/>
    <property type="match status" value="1"/>
</dbReference>
<dbReference type="NCBIfam" id="NF006509">
    <property type="entry name" value="PRK08945.1"/>
    <property type="match status" value="1"/>
</dbReference>
<gene>
    <name evidence="19" type="primary">yciK</name>
    <name evidence="19" type="ORF">NCTC7307_02718</name>
</gene>
<dbReference type="NCBIfam" id="NF004637">
    <property type="entry name" value="PRK05986.1"/>
    <property type="match status" value="1"/>
</dbReference>
<dbReference type="InterPro" id="IPR036291">
    <property type="entry name" value="NAD(P)-bd_dom_sf"/>
</dbReference>
<dbReference type="CDD" id="cd00561">
    <property type="entry name" value="CobA_ACA"/>
    <property type="match status" value="1"/>
</dbReference>
<evidence type="ECO:0000256" key="1">
    <source>
        <dbReference type="ARBA" id="ARBA00004496"/>
    </source>
</evidence>
<evidence type="ECO:0000256" key="3">
    <source>
        <dbReference type="ARBA" id="ARBA00006484"/>
    </source>
</evidence>
<dbReference type="Proteomes" id="UP000248731">
    <property type="component" value="Chromosome 1"/>
</dbReference>
<evidence type="ECO:0000256" key="4">
    <source>
        <dbReference type="ARBA" id="ARBA00007487"/>
    </source>
</evidence>
<dbReference type="SUPFAM" id="SSF51735">
    <property type="entry name" value="NAD(P)-binding Rossmann-fold domains"/>
    <property type="match status" value="1"/>
</dbReference>
<evidence type="ECO:0000256" key="7">
    <source>
        <dbReference type="ARBA" id="ARBA00022573"/>
    </source>
</evidence>
<protein>
    <recommendedName>
        <fullName evidence="5">corrinoid adenosyltransferase</fullName>
        <ecNumber evidence="5">2.5.1.17</ecNumber>
    </recommendedName>
    <alternativeName>
        <fullName evidence="13">Cob(II)alamin adenosyltransferase</fullName>
    </alternativeName>
    <alternativeName>
        <fullName evidence="15">Cob(II)yrinic acid a,c-diamide adenosyltransferase</fullName>
    </alternativeName>
    <alternativeName>
        <fullName evidence="14">Cobinamide/cobalamin adenosyltransferase</fullName>
    </alternativeName>
</protein>
<dbReference type="UniPathway" id="UPA00148">
    <property type="reaction ID" value="UER00233"/>
</dbReference>
<dbReference type="PRINTS" id="PR00081">
    <property type="entry name" value="GDHRDH"/>
</dbReference>
<dbReference type="GO" id="GO:0009236">
    <property type="term" value="P:cobalamin biosynthetic process"/>
    <property type="evidence" value="ECO:0007669"/>
    <property type="project" value="UniProtKB-UniPathway"/>
</dbReference>
<keyword evidence="20" id="KW-1185">Reference proteome</keyword>
<dbReference type="GO" id="GO:0005737">
    <property type="term" value="C:cytoplasm"/>
    <property type="evidence" value="ECO:0007669"/>
    <property type="project" value="UniProtKB-SubCell"/>
</dbReference>
<dbReference type="InterPro" id="IPR020904">
    <property type="entry name" value="Sc_DH/Rdtase_CS"/>
</dbReference>
<evidence type="ECO:0000313" key="19">
    <source>
        <dbReference type="EMBL" id="SQI24584.1"/>
    </source>
</evidence>
<evidence type="ECO:0000256" key="2">
    <source>
        <dbReference type="ARBA" id="ARBA00005121"/>
    </source>
</evidence>
<dbReference type="SUPFAM" id="SSF52540">
    <property type="entry name" value="P-loop containing nucleoside triphosphate hydrolases"/>
    <property type="match status" value="1"/>
</dbReference>
<dbReference type="SMART" id="SM00822">
    <property type="entry name" value="PKS_KR"/>
    <property type="match status" value="1"/>
</dbReference>
<comment type="function">
    <text evidence="12">Required for both de novo synthesis of the corrin ring for the assimilation of exogenous corrinoids. Participates in the adenosylation of a variety of incomplete and complete corrinoids.</text>
</comment>
<feature type="domain" description="Ketoreductase" evidence="18">
    <location>
        <begin position="13"/>
        <end position="211"/>
    </location>
</feature>
<dbReference type="PROSITE" id="PS00061">
    <property type="entry name" value="ADH_SHORT"/>
    <property type="match status" value="1"/>
</dbReference>
<evidence type="ECO:0000256" key="15">
    <source>
        <dbReference type="ARBA" id="ARBA00033354"/>
    </source>
</evidence>
<dbReference type="PANTHER" id="PTHR46638:SF1">
    <property type="entry name" value="CORRINOID ADENOSYLTRANSFERASE"/>
    <property type="match status" value="1"/>
</dbReference>
<dbReference type="GO" id="GO:0016491">
    <property type="term" value="F:oxidoreductase activity"/>
    <property type="evidence" value="ECO:0007669"/>
    <property type="project" value="UniProtKB-KW"/>
</dbReference>
<evidence type="ECO:0000256" key="12">
    <source>
        <dbReference type="ARBA" id="ARBA00024929"/>
    </source>
</evidence>
<dbReference type="InterPro" id="IPR027417">
    <property type="entry name" value="P-loop_NTPase"/>
</dbReference>
<evidence type="ECO:0000256" key="9">
    <source>
        <dbReference type="ARBA" id="ARBA00022741"/>
    </source>
</evidence>
<keyword evidence="11" id="KW-0627">Porphyrin biosynthesis</keyword>
<proteinExistence type="inferred from homology"/>
<reference evidence="19 20" key="1">
    <citation type="submission" date="2018-06" db="EMBL/GenBank/DDBJ databases">
        <authorList>
            <consortium name="Pathogen Informatics"/>
            <person name="Doyle S."/>
        </authorList>
    </citation>
    <scope>NUCLEOTIDE SEQUENCE [LARGE SCALE GENOMIC DNA]</scope>
    <source>
        <strain evidence="19 20">NCTC7307</strain>
    </source>
</reference>
<dbReference type="EC" id="2.5.1.17" evidence="5"/>
<comment type="catalytic activity">
    <reaction evidence="16">
        <text>2 cob(II)yrinate a,c diamide + reduced [electron-transfer flavoprotein] + 2 ATP = 2 adenosylcob(III)yrinate a,c-diamide + 2 triphosphate + oxidized [electron-transfer flavoprotein] + 3 H(+)</text>
        <dbReference type="Rhea" id="RHEA:11528"/>
        <dbReference type="Rhea" id="RHEA-COMP:10685"/>
        <dbReference type="Rhea" id="RHEA-COMP:10686"/>
        <dbReference type="ChEBI" id="CHEBI:15378"/>
        <dbReference type="ChEBI" id="CHEBI:18036"/>
        <dbReference type="ChEBI" id="CHEBI:30616"/>
        <dbReference type="ChEBI" id="CHEBI:57692"/>
        <dbReference type="ChEBI" id="CHEBI:58307"/>
        <dbReference type="ChEBI" id="CHEBI:58503"/>
        <dbReference type="ChEBI" id="CHEBI:58537"/>
        <dbReference type="EC" id="2.5.1.17"/>
    </reaction>
</comment>
<dbReference type="InterPro" id="IPR049572">
    <property type="entry name" value="YciK"/>
</dbReference>
<dbReference type="InterPro" id="IPR025826">
    <property type="entry name" value="Co_AT_N_dom"/>
</dbReference>
<comment type="similarity">
    <text evidence="3">Belongs to the short-chain dehydrogenases/reductases (SDR) family.</text>
</comment>
<accession>A0A2X4WL35</accession>
<name>A0A2X4WL35_SALER</name>